<dbReference type="EMBL" id="GBRH01272413">
    <property type="protein sequence ID" value="JAD25482.1"/>
    <property type="molecule type" value="Transcribed_RNA"/>
</dbReference>
<sequence>MSYLLVLAIRISFLRTDCDCIFFCFKVLLPNHPASQFQFGLEAEVVVSFISAFVVFVL</sequence>
<organism evidence="1">
    <name type="scientific">Arundo donax</name>
    <name type="common">Giant reed</name>
    <name type="synonym">Donax arundinaceus</name>
    <dbReference type="NCBI Taxonomy" id="35708"/>
    <lineage>
        <taxon>Eukaryota</taxon>
        <taxon>Viridiplantae</taxon>
        <taxon>Streptophyta</taxon>
        <taxon>Embryophyta</taxon>
        <taxon>Tracheophyta</taxon>
        <taxon>Spermatophyta</taxon>
        <taxon>Magnoliopsida</taxon>
        <taxon>Liliopsida</taxon>
        <taxon>Poales</taxon>
        <taxon>Poaceae</taxon>
        <taxon>PACMAD clade</taxon>
        <taxon>Arundinoideae</taxon>
        <taxon>Arundineae</taxon>
        <taxon>Arundo</taxon>
    </lineage>
</organism>
<reference evidence="1" key="1">
    <citation type="submission" date="2014-09" db="EMBL/GenBank/DDBJ databases">
        <authorList>
            <person name="Magalhaes I.L.F."/>
            <person name="Oliveira U."/>
            <person name="Santos F.R."/>
            <person name="Vidigal T.H.D.A."/>
            <person name="Brescovit A.D."/>
            <person name="Santos A.J."/>
        </authorList>
    </citation>
    <scope>NUCLEOTIDE SEQUENCE</scope>
    <source>
        <tissue evidence="1">Shoot tissue taken approximately 20 cm above the soil surface</tissue>
    </source>
</reference>
<name>A0A0A8YSK9_ARUDO</name>
<accession>A0A0A8YSK9</accession>
<proteinExistence type="predicted"/>
<dbReference type="AlphaFoldDB" id="A0A0A8YSK9"/>
<evidence type="ECO:0000313" key="1">
    <source>
        <dbReference type="EMBL" id="JAD25482.1"/>
    </source>
</evidence>
<reference evidence="1" key="2">
    <citation type="journal article" date="2015" name="Data Brief">
        <title>Shoot transcriptome of the giant reed, Arundo donax.</title>
        <authorList>
            <person name="Barrero R.A."/>
            <person name="Guerrero F.D."/>
            <person name="Moolhuijzen P."/>
            <person name="Goolsby J.A."/>
            <person name="Tidwell J."/>
            <person name="Bellgard S.E."/>
            <person name="Bellgard M.I."/>
        </authorList>
    </citation>
    <scope>NUCLEOTIDE SEQUENCE</scope>
    <source>
        <tissue evidence="1">Shoot tissue taken approximately 20 cm above the soil surface</tissue>
    </source>
</reference>
<protein>
    <submittedName>
        <fullName evidence="1">Uncharacterized protein</fullName>
    </submittedName>
</protein>